<evidence type="ECO:0000313" key="2">
    <source>
        <dbReference type="EMBL" id="KAI7836561.1"/>
    </source>
</evidence>
<protein>
    <submittedName>
        <fullName evidence="2">Uncharacterized protein</fullName>
    </submittedName>
</protein>
<evidence type="ECO:0000313" key="3">
    <source>
        <dbReference type="Proteomes" id="UP001205105"/>
    </source>
</evidence>
<feature type="chain" id="PRO_5041947989" evidence="1">
    <location>
        <begin position="28"/>
        <end position="253"/>
    </location>
</feature>
<accession>A0AAD5DGU1</accession>
<keyword evidence="3" id="KW-1185">Reference proteome</keyword>
<comment type="caution">
    <text evidence="2">The sequence shown here is derived from an EMBL/GenBank/DDBJ whole genome shotgun (WGS) entry which is preliminary data.</text>
</comment>
<dbReference type="EMBL" id="JADXDR010000182">
    <property type="protein sequence ID" value="KAI7836561.1"/>
    <property type="molecule type" value="Genomic_DNA"/>
</dbReference>
<sequence length="253" mass="26181">MLPRPTHPLACAACALTLALLLQAACARPLQSADTAAADAAPSLLDASEHVAAASDSHDSSLQSASRRLLMERPSGSRADAGLAVDPTPEATLVAEAFRPQAEQLLAELAAAGLRLTANAAQQQAALAAIQAAVKAVAAEAVSDTRRQMAALAAELRPADPSPAAMEALLLTPVFQRELRDARVEALLAIQTAMQPHESALAGAVHSALAPLVQAPQALQPLAAFQEPFLAEALPALASSIVEETLLRMLWRD</sequence>
<gene>
    <name evidence="2" type="ORF">COHA_009578</name>
</gene>
<evidence type="ECO:0000256" key="1">
    <source>
        <dbReference type="SAM" id="SignalP"/>
    </source>
</evidence>
<dbReference type="AlphaFoldDB" id="A0AAD5DGU1"/>
<keyword evidence="1" id="KW-0732">Signal</keyword>
<reference evidence="2" key="1">
    <citation type="submission" date="2020-11" db="EMBL/GenBank/DDBJ databases">
        <title>Chlorella ohadii genome sequencing and assembly.</title>
        <authorList>
            <person name="Murik O."/>
            <person name="Treves H."/>
            <person name="Kedem I."/>
            <person name="Shotland Y."/>
            <person name="Kaplan A."/>
        </authorList>
    </citation>
    <scope>NUCLEOTIDE SEQUENCE</scope>
    <source>
        <strain evidence="2">1</strain>
    </source>
</reference>
<name>A0AAD5DGU1_9CHLO</name>
<dbReference type="Proteomes" id="UP001205105">
    <property type="component" value="Unassembled WGS sequence"/>
</dbReference>
<feature type="signal peptide" evidence="1">
    <location>
        <begin position="1"/>
        <end position="27"/>
    </location>
</feature>
<proteinExistence type="predicted"/>
<organism evidence="2 3">
    <name type="scientific">Chlorella ohadii</name>
    <dbReference type="NCBI Taxonomy" id="2649997"/>
    <lineage>
        <taxon>Eukaryota</taxon>
        <taxon>Viridiplantae</taxon>
        <taxon>Chlorophyta</taxon>
        <taxon>core chlorophytes</taxon>
        <taxon>Trebouxiophyceae</taxon>
        <taxon>Chlorellales</taxon>
        <taxon>Chlorellaceae</taxon>
        <taxon>Chlorella clade</taxon>
        <taxon>Chlorella</taxon>
    </lineage>
</organism>